<keyword evidence="10 15" id="KW-0460">Magnesium</keyword>
<comment type="similarity">
    <text evidence="2 15">Belongs to the phenylalanyl-tRNA synthetase beta subunit family. Type 1 subfamily.</text>
</comment>
<feature type="domain" description="TRNA-binding" evidence="17">
    <location>
        <begin position="42"/>
        <end position="155"/>
    </location>
</feature>
<evidence type="ECO:0000256" key="7">
    <source>
        <dbReference type="ARBA" id="ARBA00022723"/>
    </source>
</evidence>
<keyword evidence="4 15" id="KW-0963">Cytoplasm</keyword>
<evidence type="ECO:0000256" key="13">
    <source>
        <dbReference type="ARBA" id="ARBA00023146"/>
    </source>
</evidence>
<dbReference type="SUPFAM" id="SSF46955">
    <property type="entry name" value="Putative DNA-binding domain"/>
    <property type="match status" value="1"/>
</dbReference>
<dbReference type="Gene3D" id="3.50.40.10">
    <property type="entry name" value="Phenylalanyl-trna Synthetase, Chain B, domain 3"/>
    <property type="match status" value="1"/>
</dbReference>
<dbReference type="InterPro" id="IPR045060">
    <property type="entry name" value="Phe-tRNA-ligase_IIc_bsu"/>
</dbReference>
<dbReference type="Gene3D" id="3.30.930.10">
    <property type="entry name" value="Bira Bifunctional Protein, Domain 2"/>
    <property type="match status" value="1"/>
</dbReference>
<dbReference type="Proteomes" id="UP000628448">
    <property type="component" value="Unassembled WGS sequence"/>
</dbReference>
<dbReference type="Gene3D" id="2.40.50.140">
    <property type="entry name" value="Nucleic acid-binding proteins"/>
    <property type="match status" value="1"/>
</dbReference>
<keyword evidence="9 15" id="KW-0067">ATP-binding</keyword>
<dbReference type="GO" id="GO:0000287">
    <property type="term" value="F:magnesium ion binding"/>
    <property type="evidence" value="ECO:0007669"/>
    <property type="project" value="UniProtKB-UniRule"/>
</dbReference>
<dbReference type="GO" id="GO:0004826">
    <property type="term" value="F:phenylalanine-tRNA ligase activity"/>
    <property type="evidence" value="ECO:0007669"/>
    <property type="project" value="UniProtKB-UniRule"/>
</dbReference>
<dbReference type="SMART" id="SM00896">
    <property type="entry name" value="FDX-ACB"/>
    <property type="match status" value="1"/>
</dbReference>
<feature type="binding site" evidence="15">
    <location>
        <position position="476"/>
    </location>
    <ligand>
        <name>Mg(2+)</name>
        <dbReference type="ChEBI" id="CHEBI:18420"/>
        <note>shared with alpha subunit</note>
    </ligand>
</feature>
<dbReference type="EMBL" id="JADWYR010000001">
    <property type="protein sequence ID" value="MBG9376580.1"/>
    <property type="molecule type" value="Genomic_DNA"/>
</dbReference>
<dbReference type="InterPro" id="IPR020825">
    <property type="entry name" value="Phe-tRNA_synthase-like_B3/B4"/>
</dbReference>
<dbReference type="SMART" id="SM00873">
    <property type="entry name" value="B3_4"/>
    <property type="match status" value="1"/>
</dbReference>
<evidence type="ECO:0000256" key="8">
    <source>
        <dbReference type="ARBA" id="ARBA00022741"/>
    </source>
</evidence>
<dbReference type="InterPro" id="IPR012340">
    <property type="entry name" value="NA-bd_OB-fold"/>
</dbReference>
<keyword evidence="7 15" id="KW-0479">Metal-binding</keyword>
<comment type="cofactor">
    <cofactor evidence="15">
        <name>Mg(2+)</name>
        <dbReference type="ChEBI" id="CHEBI:18420"/>
    </cofactor>
    <text evidence="15">Binds 2 magnesium ions per tetramer.</text>
</comment>
<dbReference type="InterPro" id="IPR009061">
    <property type="entry name" value="DNA-bd_dom_put_sf"/>
</dbReference>
<evidence type="ECO:0000256" key="6">
    <source>
        <dbReference type="ARBA" id="ARBA00022598"/>
    </source>
</evidence>
<accession>A0A931E796</accession>
<proteinExistence type="inferred from homology"/>
<evidence type="ECO:0000259" key="18">
    <source>
        <dbReference type="PROSITE" id="PS51447"/>
    </source>
</evidence>
<dbReference type="InterPro" id="IPR002547">
    <property type="entry name" value="tRNA-bd_dom"/>
</dbReference>
<dbReference type="CDD" id="cd02796">
    <property type="entry name" value="tRNA_bind_bactPheRS"/>
    <property type="match status" value="1"/>
</dbReference>
<keyword evidence="12 15" id="KW-0648">Protein biosynthesis</keyword>
<feature type="binding site" evidence="15">
    <location>
        <position position="479"/>
    </location>
    <ligand>
        <name>Mg(2+)</name>
        <dbReference type="ChEBI" id="CHEBI:18420"/>
        <note>shared with alpha subunit</note>
    </ligand>
</feature>
<dbReference type="EC" id="6.1.1.20" evidence="15"/>
<keyword evidence="8 15" id="KW-0547">Nucleotide-binding</keyword>
<dbReference type="InterPro" id="IPR005121">
    <property type="entry name" value="Fdx_antiC-bd"/>
</dbReference>
<dbReference type="PANTHER" id="PTHR10947">
    <property type="entry name" value="PHENYLALANYL-TRNA SYNTHETASE BETA CHAIN AND LEUCINE-RICH REPEAT-CONTAINING PROTEIN 47"/>
    <property type="match status" value="1"/>
</dbReference>
<evidence type="ECO:0000256" key="12">
    <source>
        <dbReference type="ARBA" id="ARBA00022917"/>
    </source>
</evidence>
<evidence type="ECO:0000256" key="15">
    <source>
        <dbReference type="HAMAP-Rule" id="MF_00283"/>
    </source>
</evidence>
<evidence type="ECO:0000313" key="20">
    <source>
        <dbReference type="EMBL" id="MBG9376580.1"/>
    </source>
</evidence>
<evidence type="ECO:0000313" key="21">
    <source>
        <dbReference type="Proteomes" id="UP000628448"/>
    </source>
</evidence>
<evidence type="ECO:0000256" key="5">
    <source>
        <dbReference type="ARBA" id="ARBA00022555"/>
    </source>
</evidence>
<dbReference type="InterPro" id="IPR045864">
    <property type="entry name" value="aa-tRNA-synth_II/BPL/LPL"/>
</dbReference>
<dbReference type="InterPro" id="IPR041616">
    <property type="entry name" value="PheRS_beta_core"/>
</dbReference>
<dbReference type="InterPro" id="IPR033714">
    <property type="entry name" value="tRNA_bind_bactPheRS"/>
</dbReference>
<dbReference type="NCBIfam" id="TIGR00472">
    <property type="entry name" value="pheT_bact"/>
    <property type="match status" value="1"/>
</dbReference>
<dbReference type="PROSITE" id="PS51447">
    <property type="entry name" value="FDX_ACB"/>
    <property type="match status" value="1"/>
</dbReference>
<keyword evidence="5 16" id="KW-0820">tRNA-binding</keyword>
<dbReference type="Pfam" id="PF01588">
    <property type="entry name" value="tRNA_bind"/>
    <property type="match status" value="1"/>
</dbReference>
<dbReference type="GO" id="GO:0005524">
    <property type="term" value="F:ATP binding"/>
    <property type="evidence" value="ECO:0007669"/>
    <property type="project" value="UniProtKB-UniRule"/>
</dbReference>
<dbReference type="InterPro" id="IPR036690">
    <property type="entry name" value="Fdx_antiC-bd_sf"/>
</dbReference>
<comment type="catalytic activity">
    <reaction evidence="14 15">
        <text>tRNA(Phe) + L-phenylalanine + ATP = L-phenylalanyl-tRNA(Phe) + AMP + diphosphate + H(+)</text>
        <dbReference type="Rhea" id="RHEA:19413"/>
        <dbReference type="Rhea" id="RHEA-COMP:9668"/>
        <dbReference type="Rhea" id="RHEA-COMP:9699"/>
        <dbReference type="ChEBI" id="CHEBI:15378"/>
        <dbReference type="ChEBI" id="CHEBI:30616"/>
        <dbReference type="ChEBI" id="CHEBI:33019"/>
        <dbReference type="ChEBI" id="CHEBI:58095"/>
        <dbReference type="ChEBI" id="CHEBI:78442"/>
        <dbReference type="ChEBI" id="CHEBI:78531"/>
        <dbReference type="ChEBI" id="CHEBI:456215"/>
        <dbReference type="EC" id="6.1.1.20"/>
    </reaction>
</comment>
<dbReference type="AlphaFoldDB" id="A0A931E796"/>
<evidence type="ECO:0000259" key="19">
    <source>
        <dbReference type="PROSITE" id="PS51483"/>
    </source>
</evidence>
<evidence type="ECO:0000256" key="3">
    <source>
        <dbReference type="ARBA" id="ARBA00011209"/>
    </source>
</evidence>
<dbReference type="SMART" id="SM00874">
    <property type="entry name" value="B5"/>
    <property type="match status" value="1"/>
</dbReference>
<feature type="domain" description="FDX-ACB" evidence="18">
    <location>
        <begin position="715"/>
        <end position="808"/>
    </location>
</feature>
<dbReference type="SUPFAM" id="SSF50249">
    <property type="entry name" value="Nucleic acid-binding proteins"/>
    <property type="match status" value="1"/>
</dbReference>
<dbReference type="SUPFAM" id="SSF56037">
    <property type="entry name" value="PheT/TilS domain"/>
    <property type="match status" value="1"/>
</dbReference>
<dbReference type="Gene3D" id="3.30.56.10">
    <property type="match status" value="2"/>
</dbReference>
<dbReference type="Pfam" id="PF03483">
    <property type="entry name" value="B3_4"/>
    <property type="match status" value="1"/>
</dbReference>
<dbReference type="FunFam" id="3.30.70.380:FF:000001">
    <property type="entry name" value="Phenylalanine--tRNA ligase beta subunit"/>
    <property type="match status" value="1"/>
</dbReference>
<keyword evidence="6 15" id="KW-0436">Ligase</keyword>
<dbReference type="SUPFAM" id="SSF54991">
    <property type="entry name" value="Anticodon-binding domain of PheRS"/>
    <property type="match status" value="1"/>
</dbReference>
<dbReference type="InterPro" id="IPR005146">
    <property type="entry name" value="B3/B4_tRNA-bd"/>
</dbReference>
<dbReference type="InterPro" id="IPR005147">
    <property type="entry name" value="tRNA_synthase_B5-dom"/>
</dbReference>
<evidence type="ECO:0000256" key="14">
    <source>
        <dbReference type="ARBA" id="ARBA00049255"/>
    </source>
</evidence>
<evidence type="ECO:0000256" key="9">
    <source>
        <dbReference type="ARBA" id="ARBA00022840"/>
    </source>
</evidence>
<comment type="subunit">
    <text evidence="3 15">Tetramer of two alpha and two beta subunits.</text>
</comment>
<dbReference type="GO" id="GO:0009328">
    <property type="term" value="C:phenylalanine-tRNA ligase complex"/>
    <property type="evidence" value="ECO:0007669"/>
    <property type="project" value="TreeGrafter"/>
</dbReference>
<comment type="subcellular location">
    <subcellularLocation>
        <location evidence="1 15">Cytoplasm</location>
    </subcellularLocation>
</comment>
<protein>
    <recommendedName>
        <fullName evidence="15">Phenylalanine--tRNA ligase beta subunit</fullName>
        <ecNumber evidence="15">6.1.1.20</ecNumber>
    </recommendedName>
    <alternativeName>
        <fullName evidence="15">Phenylalanyl-tRNA synthetase beta subunit</fullName>
        <shortName evidence="15">PheRS</shortName>
    </alternativeName>
</protein>
<evidence type="ECO:0000256" key="1">
    <source>
        <dbReference type="ARBA" id="ARBA00004496"/>
    </source>
</evidence>
<dbReference type="HAMAP" id="MF_00283">
    <property type="entry name" value="Phe_tRNA_synth_beta1"/>
    <property type="match status" value="1"/>
</dbReference>
<evidence type="ECO:0000256" key="11">
    <source>
        <dbReference type="ARBA" id="ARBA00022884"/>
    </source>
</evidence>
<keyword evidence="11 16" id="KW-0694">RNA-binding</keyword>
<evidence type="ECO:0000256" key="16">
    <source>
        <dbReference type="PROSITE-ProRule" id="PRU00209"/>
    </source>
</evidence>
<sequence length="809" mass="89071">MTISYNWLSEYLPEKIEPEKLSKILTSIGLEVESLEAYENIKGGLKGLVTGEVLECEKHPGADKLSLTKVNIGQGEPLQIVCGAPNVAAGQKVVVATVGTTIYPTGGEPLTMRIAKIRGVESHGMICAEDEIGIGESHAGIMVLPADVKPGTPAAEYFGIYTDYIFEIGLTPNRMDAMSHLGVAKDVCAYLSHHVKKKTKPVTPFSNGFKADNNELPIKVTIDNTDACQRYSGISIKNVTIKESPQWLQHKLRAIGLRPINNIVDVTNFVLHETGQPLHAFDADAIKGNHVIVKNLPAGTVFKTLDDKDRILTAEDLMICNGESEAMCIGGVFGGIQSGVSQNTTNIFLESAWFNPVSIRRTSVHHGLRTDAATRFEKGVDISNTVNVLKRAALLIKEVAGGQLASDVVDIYPDKKDKMQVAIKYHYLKKLSGKNYHPDAIKNILESLGFEIVKEGMDELRVDVPYSKPDISLPADIVEEIIRIDGLDNIEIPKNIHITPSNDTSAFKDGLKEKMAEYLVGLGFNEILTNSITNSKYYNEEVLASAVKMVNNLSADLDILRPSMLETGLETIAYNLNRKNSNLRFFEFGKTYSSASTGNYKEEEQFAIFITGNDETESWRKKLTGTDFYTAKGIAAALLRLCGLQGIQFDEPVTGYAGNHFAIKQKNSIVGSLAVVSAERLGTFDIKQPVYFIAFNYAVLLTLVAKQKITYKEVAKFPAVQRDIAMVVDMAVTFGELEKTIKKLNISKLQDIKLFDVFESDKIGAGKKSLAINFTFVDEEKTLTDKEIDGMMQKIMQACEKDLDAAIRK</sequence>
<dbReference type="PROSITE" id="PS51483">
    <property type="entry name" value="B5"/>
    <property type="match status" value="1"/>
</dbReference>
<dbReference type="InterPro" id="IPR004532">
    <property type="entry name" value="Phe-tRNA-ligase_IIc_bsu_bact"/>
</dbReference>
<gene>
    <name evidence="15" type="primary">pheT</name>
    <name evidence="20" type="ORF">I5907_10065</name>
</gene>
<dbReference type="FunFam" id="2.40.50.140:FF:000045">
    <property type="entry name" value="Phenylalanine--tRNA ligase beta subunit"/>
    <property type="match status" value="1"/>
</dbReference>
<feature type="binding site" evidence="15">
    <location>
        <position position="470"/>
    </location>
    <ligand>
        <name>Mg(2+)</name>
        <dbReference type="ChEBI" id="CHEBI:18420"/>
        <note>shared with alpha subunit</note>
    </ligand>
</feature>
<feature type="domain" description="B5" evidence="19">
    <location>
        <begin position="416"/>
        <end position="492"/>
    </location>
</feature>
<dbReference type="GO" id="GO:0000049">
    <property type="term" value="F:tRNA binding"/>
    <property type="evidence" value="ECO:0007669"/>
    <property type="project" value="UniProtKB-UniRule"/>
</dbReference>
<reference evidence="20" key="1">
    <citation type="submission" date="2020-11" db="EMBL/GenBank/DDBJ databases">
        <title>Bacterial whole genome sequence for Panacibacter sp. DH6.</title>
        <authorList>
            <person name="Le V."/>
            <person name="Ko S."/>
            <person name="Ahn C.-Y."/>
            <person name="Oh H.-M."/>
        </authorList>
    </citation>
    <scope>NUCLEOTIDE SEQUENCE</scope>
    <source>
        <strain evidence="20">DH6</strain>
    </source>
</reference>
<dbReference type="Pfam" id="PF03484">
    <property type="entry name" value="B5"/>
    <property type="match status" value="1"/>
</dbReference>
<dbReference type="PANTHER" id="PTHR10947:SF0">
    <property type="entry name" value="PHENYLALANINE--TRNA LIGASE BETA SUBUNIT"/>
    <property type="match status" value="1"/>
</dbReference>
<evidence type="ECO:0000259" key="17">
    <source>
        <dbReference type="PROSITE" id="PS50886"/>
    </source>
</evidence>
<dbReference type="Pfam" id="PF03147">
    <property type="entry name" value="FDX-ACB"/>
    <property type="match status" value="1"/>
</dbReference>
<dbReference type="NCBIfam" id="NF045760">
    <property type="entry name" value="YtpR"/>
    <property type="match status" value="1"/>
</dbReference>
<dbReference type="SUPFAM" id="SSF55681">
    <property type="entry name" value="Class II aaRS and biotin synthetases"/>
    <property type="match status" value="1"/>
</dbReference>
<evidence type="ECO:0000256" key="2">
    <source>
        <dbReference type="ARBA" id="ARBA00008653"/>
    </source>
</evidence>
<dbReference type="GO" id="GO:0006432">
    <property type="term" value="P:phenylalanyl-tRNA aminoacylation"/>
    <property type="evidence" value="ECO:0007669"/>
    <property type="project" value="UniProtKB-UniRule"/>
</dbReference>
<evidence type="ECO:0000256" key="4">
    <source>
        <dbReference type="ARBA" id="ARBA00022490"/>
    </source>
</evidence>
<keyword evidence="21" id="KW-1185">Reference proteome</keyword>
<dbReference type="Gene3D" id="3.30.70.380">
    <property type="entry name" value="Ferrodoxin-fold anticodon-binding domain"/>
    <property type="match status" value="1"/>
</dbReference>
<keyword evidence="13 15" id="KW-0030">Aminoacyl-tRNA synthetase</keyword>
<dbReference type="Pfam" id="PF17759">
    <property type="entry name" value="tRNA_synthFbeta"/>
    <property type="match status" value="1"/>
</dbReference>
<name>A0A931E796_9BACT</name>
<evidence type="ECO:0000256" key="10">
    <source>
        <dbReference type="ARBA" id="ARBA00022842"/>
    </source>
</evidence>
<feature type="binding site" evidence="15">
    <location>
        <position position="480"/>
    </location>
    <ligand>
        <name>Mg(2+)</name>
        <dbReference type="ChEBI" id="CHEBI:18420"/>
        <note>shared with alpha subunit</note>
    </ligand>
</feature>
<organism evidence="20 21">
    <name type="scientific">Panacibacter microcysteis</name>
    <dbReference type="NCBI Taxonomy" id="2793269"/>
    <lineage>
        <taxon>Bacteria</taxon>
        <taxon>Pseudomonadati</taxon>
        <taxon>Bacteroidota</taxon>
        <taxon>Chitinophagia</taxon>
        <taxon>Chitinophagales</taxon>
        <taxon>Chitinophagaceae</taxon>
        <taxon>Panacibacter</taxon>
    </lineage>
</organism>
<dbReference type="PROSITE" id="PS50886">
    <property type="entry name" value="TRBD"/>
    <property type="match status" value="1"/>
</dbReference>
<comment type="caution">
    <text evidence="20">The sequence shown here is derived from an EMBL/GenBank/DDBJ whole genome shotgun (WGS) entry which is preliminary data.</text>
</comment>